<comment type="caution">
    <text evidence="3">The sequence shown here is derived from an EMBL/GenBank/DDBJ whole genome shotgun (WGS) entry which is preliminary data.</text>
</comment>
<dbReference type="EMBL" id="ACSB01000010">
    <property type="protein sequence ID" value="EHB87771.1"/>
    <property type="molecule type" value="Genomic_DNA"/>
</dbReference>
<feature type="compositionally biased region" description="Low complexity" evidence="1">
    <location>
        <begin position="39"/>
        <end position="50"/>
    </location>
</feature>
<reference evidence="3 4" key="1">
    <citation type="submission" date="2011-08" db="EMBL/GenBank/DDBJ databases">
        <title>The Genome Sequence of Rothia mucilaginosa M508.</title>
        <authorList>
            <consortium name="The Broad Institute Genome Sequencing Platform"/>
            <consortium name="The Broad Institute Genome Sequencing Center for Infectious Disease"/>
            <person name="Earl A."/>
            <person name="Ward D."/>
            <person name="Feldgarden M."/>
            <person name="Gevers D."/>
            <person name="Sibley C.D."/>
            <person name="Field T.R."/>
            <person name="Grinwis M."/>
            <person name="Eshaghurshan C.S."/>
            <person name="Surette M.G."/>
            <person name="Young S.K."/>
            <person name="Zeng Q."/>
            <person name="Gargeya S."/>
            <person name="Fitzgerald M."/>
            <person name="Haas B."/>
            <person name="Abouelleil A."/>
            <person name="Alvarado L."/>
            <person name="Arachchi H.M."/>
            <person name="Berlin A."/>
            <person name="Brown A."/>
            <person name="Chapman S.B."/>
            <person name="Chen Z."/>
            <person name="Dunbar C."/>
            <person name="Freedman E."/>
            <person name="Gearin G."/>
            <person name="Gellesch M."/>
            <person name="Goldberg J."/>
            <person name="Griggs A."/>
            <person name="Gujja S."/>
            <person name="Heiman D."/>
            <person name="Howarth C."/>
            <person name="Larson L."/>
            <person name="Lui A."/>
            <person name="MacDonald P.J.P."/>
            <person name="Montmayeur A."/>
            <person name="Murphy C."/>
            <person name="Neiman D."/>
            <person name="Pearson M."/>
            <person name="Priest M."/>
            <person name="Roberts A."/>
            <person name="Saif S."/>
            <person name="Shea T."/>
            <person name="Shenoy N."/>
            <person name="Sisk P."/>
            <person name="Stolte C."/>
            <person name="Sykes S."/>
            <person name="Wortman J."/>
            <person name="Nusbaum C."/>
            <person name="Birren B."/>
        </authorList>
    </citation>
    <scope>NUCLEOTIDE SEQUENCE [LARGE SCALE GENOMIC DNA]</scope>
    <source>
        <strain evidence="3 4">M508</strain>
    </source>
</reference>
<keyword evidence="2" id="KW-1133">Transmembrane helix</keyword>
<evidence type="ECO:0000256" key="1">
    <source>
        <dbReference type="SAM" id="MobiDB-lite"/>
    </source>
</evidence>
<gene>
    <name evidence="3" type="ORF">HMPREF0737_01322</name>
</gene>
<name>G5ESR2_9MICC</name>
<organism evidence="3 4">
    <name type="scientific">Rothia mucilaginosa M508</name>
    <dbReference type="NCBI Taxonomy" id="563033"/>
    <lineage>
        <taxon>Bacteria</taxon>
        <taxon>Bacillati</taxon>
        <taxon>Actinomycetota</taxon>
        <taxon>Actinomycetes</taxon>
        <taxon>Micrococcales</taxon>
        <taxon>Micrococcaceae</taxon>
        <taxon>Rothia</taxon>
    </lineage>
</organism>
<accession>G5ESR2</accession>
<proteinExistence type="predicted"/>
<protein>
    <submittedName>
        <fullName evidence="3">Uncharacterized protein</fullName>
    </submittedName>
</protein>
<keyword evidence="2" id="KW-0812">Transmembrane</keyword>
<evidence type="ECO:0000256" key="2">
    <source>
        <dbReference type="SAM" id="Phobius"/>
    </source>
</evidence>
<sequence>MRNHYYKYLLGILLLIACVLLVIFAVLSNNNPGNEKDGTASTHAPSSTSTYWDKDRMESASPAPMPE</sequence>
<dbReference type="Proteomes" id="UP000004897">
    <property type="component" value="Unassembled WGS sequence"/>
</dbReference>
<feature type="region of interest" description="Disordered" evidence="1">
    <location>
        <begin position="32"/>
        <end position="67"/>
    </location>
</feature>
<evidence type="ECO:0000313" key="4">
    <source>
        <dbReference type="Proteomes" id="UP000004897"/>
    </source>
</evidence>
<dbReference type="HOGENOM" id="CLU_2809794_0_0_11"/>
<feature type="transmembrane region" description="Helical" evidence="2">
    <location>
        <begin position="6"/>
        <end position="27"/>
    </location>
</feature>
<dbReference type="PROSITE" id="PS51257">
    <property type="entry name" value="PROKAR_LIPOPROTEIN"/>
    <property type="match status" value="1"/>
</dbReference>
<dbReference type="AlphaFoldDB" id="G5ESR2"/>
<dbReference type="PATRIC" id="fig|563033.4.peg.1319"/>
<evidence type="ECO:0000313" key="3">
    <source>
        <dbReference type="EMBL" id="EHB87771.1"/>
    </source>
</evidence>
<keyword evidence="2" id="KW-0472">Membrane</keyword>